<evidence type="ECO:0000256" key="2">
    <source>
        <dbReference type="ARBA" id="ARBA00008774"/>
    </source>
</evidence>
<organism evidence="8 9">
    <name type="scientific">Ridgeia piscesae</name>
    <name type="common">Tubeworm</name>
    <dbReference type="NCBI Taxonomy" id="27915"/>
    <lineage>
        <taxon>Eukaryota</taxon>
        <taxon>Metazoa</taxon>
        <taxon>Spiralia</taxon>
        <taxon>Lophotrochozoa</taxon>
        <taxon>Annelida</taxon>
        <taxon>Polychaeta</taxon>
        <taxon>Sedentaria</taxon>
        <taxon>Canalipalpata</taxon>
        <taxon>Sabellida</taxon>
        <taxon>Siboglinidae</taxon>
        <taxon>Ridgeia</taxon>
    </lineage>
</organism>
<feature type="compositionally biased region" description="Basic residues" evidence="6">
    <location>
        <begin position="213"/>
        <end position="247"/>
    </location>
</feature>
<feature type="DNA-binding region" description="HMG box" evidence="5">
    <location>
        <begin position="24"/>
        <end position="92"/>
    </location>
</feature>
<evidence type="ECO:0000313" key="8">
    <source>
        <dbReference type="EMBL" id="KAK2174648.1"/>
    </source>
</evidence>
<accession>A0AAD9KN68</accession>
<feature type="region of interest" description="Disordered" evidence="6">
    <location>
        <begin position="95"/>
        <end position="116"/>
    </location>
</feature>
<dbReference type="GO" id="GO:0003677">
    <property type="term" value="F:DNA binding"/>
    <property type="evidence" value="ECO:0007669"/>
    <property type="project" value="UniProtKB-UniRule"/>
</dbReference>
<feature type="region of interest" description="Disordered" evidence="6">
    <location>
        <begin position="210"/>
        <end position="263"/>
    </location>
</feature>
<evidence type="ECO:0000256" key="3">
    <source>
        <dbReference type="ARBA" id="ARBA00023125"/>
    </source>
</evidence>
<dbReference type="InterPro" id="IPR036910">
    <property type="entry name" value="HMG_box_dom_sf"/>
</dbReference>
<dbReference type="SUPFAM" id="SSF47095">
    <property type="entry name" value="HMG-box"/>
    <property type="match status" value="2"/>
</dbReference>
<dbReference type="Pfam" id="PF00505">
    <property type="entry name" value="HMG_box"/>
    <property type="match status" value="1"/>
</dbReference>
<dbReference type="PANTHER" id="PTHR48112:SF32">
    <property type="entry name" value="HIGH MOBILITY GROUP PROTEIN B3"/>
    <property type="match status" value="1"/>
</dbReference>
<proteinExistence type="inferred from homology"/>
<dbReference type="CDD" id="cd00084">
    <property type="entry name" value="HMG-box_SF"/>
    <property type="match status" value="1"/>
</dbReference>
<reference evidence="8" key="1">
    <citation type="journal article" date="2023" name="Mol. Biol. Evol.">
        <title>Third-Generation Sequencing Reveals the Adaptive Role of the Epigenome in Three Deep-Sea Polychaetes.</title>
        <authorList>
            <person name="Perez M."/>
            <person name="Aroh O."/>
            <person name="Sun Y."/>
            <person name="Lan Y."/>
            <person name="Juniper S.K."/>
            <person name="Young C.R."/>
            <person name="Angers B."/>
            <person name="Qian P.Y."/>
        </authorList>
    </citation>
    <scope>NUCLEOTIDE SEQUENCE</scope>
    <source>
        <strain evidence="8">R07B-5</strain>
    </source>
</reference>
<dbReference type="Pfam" id="PF09011">
    <property type="entry name" value="HMG_box_2"/>
    <property type="match status" value="1"/>
</dbReference>
<comment type="similarity">
    <text evidence="2">Belongs to the HMGB family.</text>
</comment>
<keyword evidence="3 5" id="KW-0238">DNA-binding</keyword>
<sequence>MRPCVAQAGFRFWGKESSKPPSMPKRPATPFVTFYNEKRPSIMESNPGIRVTESSRIAGELWKQLSEPERDVYRTRSEGMREKYKVTLQEFLDSLSPEQKEQMEKDRKQKRKHKLATERKKMLKELNKPSRGLISPFFCFAQSHKMDRGEAPLKEFTKGLGEYWKRLSVEDKEPYMAQARANKEVYEAAMLAWEKEMIAEGRPELVRGYRAPKPAKKVAKKTAKKTVKKVAKSKKKATKKPASKKKSTGTQTEEEDTTWMREE</sequence>
<dbReference type="InterPro" id="IPR050342">
    <property type="entry name" value="HMGB"/>
</dbReference>
<comment type="subcellular location">
    <subcellularLocation>
        <location evidence="1">Nucleus</location>
    </subcellularLocation>
</comment>
<comment type="caution">
    <text evidence="8">The sequence shown here is derived from an EMBL/GenBank/DDBJ whole genome shotgun (WGS) entry which is preliminary data.</text>
</comment>
<feature type="compositionally biased region" description="Basic and acidic residues" evidence="6">
    <location>
        <begin position="98"/>
        <end position="107"/>
    </location>
</feature>
<evidence type="ECO:0000313" key="9">
    <source>
        <dbReference type="Proteomes" id="UP001209878"/>
    </source>
</evidence>
<dbReference type="PROSITE" id="PS50118">
    <property type="entry name" value="HMG_BOX_2"/>
    <property type="match status" value="2"/>
</dbReference>
<gene>
    <name evidence="8" type="ORF">NP493_786g00011</name>
</gene>
<dbReference type="AlphaFoldDB" id="A0AAD9KN68"/>
<feature type="domain" description="HMG box" evidence="7">
    <location>
        <begin position="130"/>
        <end position="194"/>
    </location>
</feature>
<dbReference type="EMBL" id="JAODUO010000785">
    <property type="protein sequence ID" value="KAK2174648.1"/>
    <property type="molecule type" value="Genomic_DNA"/>
</dbReference>
<evidence type="ECO:0000256" key="6">
    <source>
        <dbReference type="SAM" id="MobiDB-lite"/>
    </source>
</evidence>
<keyword evidence="4 5" id="KW-0539">Nucleus</keyword>
<dbReference type="Proteomes" id="UP001209878">
    <property type="component" value="Unassembled WGS sequence"/>
</dbReference>
<dbReference type="SMART" id="SM00398">
    <property type="entry name" value="HMG"/>
    <property type="match status" value="2"/>
</dbReference>
<feature type="domain" description="HMG box" evidence="7">
    <location>
        <begin position="24"/>
        <end position="92"/>
    </location>
</feature>
<keyword evidence="9" id="KW-1185">Reference proteome</keyword>
<evidence type="ECO:0000256" key="5">
    <source>
        <dbReference type="PROSITE-ProRule" id="PRU00267"/>
    </source>
</evidence>
<feature type="DNA-binding region" description="HMG box" evidence="5">
    <location>
        <begin position="130"/>
        <end position="194"/>
    </location>
</feature>
<dbReference type="InterPro" id="IPR009071">
    <property type="entry name" value="HMG_box_dom"/>
</dbReference>
<dbReference type="GO" id="GO:0005634">
    <property type="term" value="C:nucleus"/>
    <property type="evidence" value="ECO:0007669"/>
    <property type="project" value="UniProtKB-SubCell"/>
</dbReference>
<evidence type="ECO:0000256" key="4">
    <source>
        <dbReference type="ARBA" id="ARBA00023242"/>
    </source>
</evidence>
<dbReference type="Gene3D" id="1.10.30.10">
    <property type="entry name" value="High mobility group box domain"/>
    <property type="match status" value="2"/>
</dbReference>
<dbReference type="PANTHER" id="PTHR48112">
    <property type="entry name" value="HIGH MOBILITY GROUP PROTEIN DSP1"/>
    <property type="match status" value="1"/>
</dbReference>
<evidence type="ECO:0000259" key="7">
    <source>
        <dbReference type="PROSITE" id="PS50118"/>
    </source>
</evidence>
<evidence type="ECO:0000256" key="1">
    <source>
        <dbReference type="ARBA" id="ARBA00004123"/>
    </source>
</evidence>
<protein>
    <recommendedName>
        <fullName evidence="7">HMG box domain-containing protein</fullName>
    </recommendedName>
</protein>
<name>A0AAD9KN68_RIDPI</name>